<feature type="domain" description="HTH lysR-type" evidence="5">
    <location>
        <begin position="1"/>
        <end position="58"/>
    </location>
</feature>
<dbReference type="InterPro" id="IPR036388">
    <property type="entry name" value="WH-like_DNA-bd_sf"/>
</dbReference>
<dbReference type="InterPro" id="IPR005119">
    <property type="entry name" value="LysR_subst-bd"/>
</dbReference>
<dbReference type="GO" id="GO:0000976">
    <property type="term" value="F:transcription cis-regulatory region binding"/>
    <property type="evidence" value="ECO:0007669"/>
    <property type="project" value="TreeGrafter"/>
</dbReference>
<accession>U5T6N0</accession>
<dbReference type="PANTHER" id="PTHR30126:SF2">
    <property type="entry name" value="HTH-TYPE TRANSCRIPTIONAL REGULATOR YJIE"/>
    <property type="match status" value="1"/>
</dbReference>
<keyword evidence="3" id="KW-0238">DNA-binding</keyword>
<dbReference type="AlphaFoldDB" id="U5T6N0"/>
<evidence type="ECO:0000256" key="4">
    <source>
        <dbReference type="ARBA" id="ARBA00023163"/>
    </source>
</evidence>
<dbReference type="GO" id="GO:0003700">
    <property type="term" value="F:DNA-binding transcription factor activity"/>
    <property type="evidence" value="ECO:0007669"/>
    <property type="project" value="InterPro"/>
</dbReference>
<dbReference type="Pfam" id="PF03466">
    <property type="entry name" value="LysR_substrate"/>
    <property type="match status" value="1"/>
</dbReference>
<reference evidence="6 7" key="1">
    <citation type="journal article" date="2013" name="BMC Genomics">
        <title>Genomes of "Spiribacter", a streamlined, successful halophilic bacterium.</title>
        <authorList>
            <person name="Lopez-Perez M."/>
            <person name="Ghai R."/>
            <person name="Leon M.J."/>
            <person name="Rodriguez-Olmos A."/>
            <person name="Copa-Patino J.L."/>
            <person name="Soliveri J."/>
            <person name="Sanchez-Porro C."/>
            <person name="Ventosa A."/>
            <person name="Rodriguez-Valera F."/>
        </authorList>
    </citation>
    <scope>NUCLEOTIDE SEQUENCE [LARGE SCALE GENOMIC DNA]</scope>
    <source>
        <strain evidence="6 7">UAH-SP71</strain>
    </source>
</reference>
<dbReference type="PROSITE" id="PS50931">
    <property type="entry name" value="HTH_LYSR"/>
    <property type="match status" value="1"/>
</dbReference>
<proteinExistence type="inferred from homology"/>
<evidence type="ECO:0000256" key="1">
    <source>
        <dbReference type="ARBA" id="ARBA00009437"/>
    </source>
</evidence>
<dbReference type="eggNOG" id="COG0583">
    <property type="taxonomic scope" value="Bacteria"/>
</dbReference>
<dbReference type="InterPro" id="IPR036390">
    <property type="entry name" value="WH_DNA-bd_sf"/>
</dbReference>
<dbReference type="SUPFAM" id="SSF46785">
    <property type="entry name" value="Winged helix' DNA-binding domain"/>
    <property type="match status" value="1"/>
</dbReference>
<dbReference type="PANTHER" id="PTHR30126">
    <property type="entry name" value="HTH-TYPE TRANSCRIPTIONAL REGULATOR"/>
    <property type="match status" value="1"/>
</dbReference>
<comment type="similarity">
    <text evidence="1">Belongs to the LysR transcriptional regulatory family.</text>
</comment>
<dbReference type="HOGENOM" id="CLU_039613_4_1_6"/>
<dbReference type="SUPFAM" id="SSF53850">
    <property type="entry name" value="Periplasmic binding protein-like II"/>
    <property type="match status" value="1"/>
</dbReference>
<evidence type="ECO:0000259" key="5">
    <source>
        <dbReference type="PROSITE" id="PS50931"/>
    </source>
</evidence>
<keyword evidence="7" id="KW-1185">Reference proteome</keyword>
<dbReference type="EMBL" id="CP005990">
    <property type="protein sequence ID" value="AGY92008.1"/>
    <property type="molecule type" value="Genomic_DNA"/>
</dbReference>
<dbReference type="InterPro" id="IPR000847">
    <property type="entry name" value="LysR_HTH_N"/>
</dbReference>
<dbReference type="STRING" id="1335757.SPICUR_05160"/>
<sequence length="312" mass="34550">MKLNWLEDILAIADTGSLSKAAERRNLTQSAFSRRIRAIEDVLGVELLDRTKKPTQLLPGVMAHREQFARLDTDLQQLIADLRYGSRVEQNQIAIASQHSLTTVFAPRLIQRLQQGASDLSVRLASENLDECIGSLLAGRTDMALIYRHLGDQDPVIKAGYIRSRLVSSDRLIPVFGTSGINPLEDGGRLPIINYPSNVYLGRIFNRAILPRLRNEYTMDLRVQTSLTLAALELAENSSGIAWIPQSIAESKIDAGSVADLSYRLPTCELDVVALKLVDNARAALGKAWYELGRITPPVNNARPSPNTPFPW</sequence>
<gene>
    <name evidence="6" type="ORF">SPICUR_05160</name>
</gene>
<dbReference type="Pfam" id="PF00126">
    <property type="entry name" value="HTH_1"/>
    <property type="match status" value="1"/>
</dbReference>
<evidence type="ECO:0000256" key="2">
    <source>
        <dbReference type="ARBA" id="ARBA00023015"/>
    </source>
</evidence>
<dbReference type="Gene3D" id="1.10.10.10">
    <property type="entry name" value="Winged helix-like DNA-binding domain superfamily/Winged helix DNA-binding domain"/>
    <property type="match status" value="1"/>
</dbReference>
<dbReference type="RefSeq" id="WP_023366739.1">
    <property type="nucleotide sequence ID" value="NC_022664.1"/>
</dbReference>
<evidence type="ECO:0000313" key="7">
    <source>
        <dbReference type="Proteomes" id="UP000017640"/>
    </source>
</evidence>
<dbReference type="Proteomes" id="UP000017640">
    <property type="component" value="Chromosome"/>
</dbReference>
<dbReference type="PRINTS" id="PR00039">
    <property type="entry name" value="HTHLYSR"/>
</dbReference>
<evidence type="ECO:0000313" key="6">
    <source>
        <dbReference type="EMBL" id="AGY92008.1"/>
    </source>
</evidence>
<protein>
    <recommendedName>
        <fullName evidence="5">HTH lysR-type domain-containing protein</fullName>
    </recommendedName>
</protein>
<keyword evidence="2" id="KW-0805">Transcription regulation</keyword>
<dbReference type="OrthoDB" id="9803735at2"/>
<dbReference type="KEGG" id="spiu:SPICUR_05160"/>
<organism evidence="6 7">
    <name type="scientific">Spiribacter curvatus</name>
    <dbReference type="NCBI Taxonomy" id="1335757"/>
    <lineage>
        <taxon>Bacteria</taxon>
        <taxon>Pseudomonadati</taxon>
        <taxon>Pseudomonadota</taxon>
        <taxon>Gammaproteobacteria</taxon>
        <taxon>Chromatiales</taxon>
        <taxon>Ectothiorhodospiraceae</taxon>
        <taxon>Spiribacter</taxon>
    </lineage>
</organism>
<name>U5T6N0_9GAMM</name>
<evidence type="ECO:0000256" key="3">
    <source>
        <dbReference type="ARBA" id="ARBA00023125"/>
    </source>
</evidence>
<keyword evidence="4" id="KW-0804">Transcription</keyword>
<dbReference type="Gene3D" id="3.40.190.10">
    <property type="entry name" value="Periplasmic binding protein-like II"/>
    <property type="match status" value="1"/>
</dbReference>